<name>A0ABW3DRF1_9ACTN</name>
<dbReference type="GO" id="GO:0016301">
    <property type="term" value="F:kinase activity"/>
    <property type="evidence" value="ECO:0007669"/>
    <property type="project" value="UniProtKB-KW"/>
</dbReference>
<comment type="caution">
    <text evidence="2">The sequence shown here is derived from an EMBL/GenBank/DDBJ whole genome shotgun (WGS) entry which is preliminary data.</text>
</comment>
<evidence type="ECO:0000313" key="3">
    <source>
        <dbReference type="Proteomes" id="UP001597024"/>
    </source>
</evidence>
<dbReference type="SUPFAM" id="SSF55874">
    <property type="entry name" value="ATPase domain of HSP90 chaperone/DNA topoisomerase II/histidine kinase"/>
    <property type="match status" value="1"/>
</dbReference>
<dbReference type="EMBL" id="JBHTHX010000609">
    <property type="protein sequence ID" value="MFD0886436.1"/>
    <property type="molecule type" value="Genomic_DNA"/>
</dbReference>
<feature type="non-terminal residue" evidence="2">
    <location>
        <position position="1"/>
    </location>
</feature>
<organism evidence="2 3">
    <name type="scientific">Streptosporangium algeriense</name>
    <dbReference type="NCBI Taxonomy" id="1682748"/>
    <lineage>
        <taxon>Bacteria</taxon>
        <taxon>Bacillati</taxon>
        <taxon>Actinomycetota</taxon>
        <taxon>Actinomycetes</taxon>
        <taxon>Streptosporangiales</taxon>
        <taxon>Streptosporangiaceae</taxon>
        <taxon>Streptosporangium</taxon>
    </lineage>
</organism>
<reference evidence="3" key="1">
    <citation type="journal article" date="2019" name="Int. J. Syst. Evol. Microbiol.">
        <title>The Global Catalogue of Microorganisms (GCM) 10K type strain sequencing project: providing services to taxonomists for standard genome sequencing and annotation.</title>
        <authorList>
            <consortium name="The Broad Institute Genomics Platform"/>
            <consortium name="The Broad Institute Genome Sequencing Center for Infectious Disease"/>
            <person name="Wu L."/>
            <person name="Ma J."/>
        </authorList>
    </citation>
    <scope>NUCLEOTIDE SEQUENCE [LARGE SCALE GENOMIC DNA]</scope>
    <source>
        <strain evidence="3">CCUG 62974</strain>
    </source>
</reference>
<dbReference type="Gene3D" id="3.30.565.10">
    <property type="entry name" value="Histidine kinase-like ATPase, C-terminal domain"/>
    <property type="match status" value="1"/>
</dbReference>
<accession>A0ABW3DRF1</accession>
<dbReference type="Proteomes" id="UP001597024">
    <property type="component" value="Unassembled WGS sequence"/>
</dbReference>
<evidence type="ECO:0000256" key="1">
    <source>
        <dbReference type="SAM" id="MobiDB-lite"/>
    </source>
</evidence>
<proteinExistence type="predicted"/>
<keyword evidence="2" id="KW-0808">Transferase</keyword>
<evidence type="ECO:0000313" key="2">
    <source>
        <dbReference type="EMBL" id="MFD0886436.1"/>
    </source>
</evidence>
<keyword evidence="2" id="KW-0418">Kinase</keyword>
<protein>
    <submittedName>
        <fullName evidence="2">Sensor histidine kinase</fullName>
    </submittedName>
</protein>
<gene>
    <name evidence="2" type="ORF">ACFQ08_17980</name>
</gene>
<dbReference type="InterPro" id="IPR036890">
    <property type="entry name" value="HATPase_C_sf"/>
</dbReference>
<sequence length="45" mass="4533">GHGLVGIRERAAMFGGSVEAGPRPGGGFRVTARLPIGETGRSRAA</sequence>
<keyword evidence="3" id="KW-1185">Reference proteome</keyword>
<feature type="region of interest" description="Disordered" evidence="1">
    <location>
        <begin position="16"/>
        <end position="45"/>
    </location>
</feature>